<reference evidence="1" key="3">
    <citation type="submission" date="2022-01" db="UniProtKB">
        <authorList>
            <consortium name="EnsemblPlants"/>
        </authorList>
    </citation>
    <scope>IDENTIFICATION</scope>
    <source>
        <strain evidence="1">subsp. vulgare</strain>
    </source>
</reference>
<reference evidence="1" key="2">
    <citation type="submission" date="2020-10" db="EMBL/GenBank/DDBJ databases">
        <authorList>
            <person name="Scholz U."/>
            <person name="Mascher M."/>
            <person name="Fiebig A."/>
        </authorList>
    </citation>
    <scope>NUCLEOTIDE SEQUENCE [LARGE SCALE GENOMIC DNA]</scope>
    <source>
        <strain evidence="1">cv. Morex</strain>
    </source>
</reference>
<dbReference type="Gramene" id="HORVU.MOREX.r2.7HG0570290.1">
    <property type="protein sequence ID" value="HORVU.MOREX.r2.7HG0570290.1.CDS.1"/>
    <property type="gene ID" value="HORVU.MOREX.r2.7HG0570290"/>
</dbReference>
<dbReference type="EnsemblPlants" id="HORVU.MOREX.r3.7HG0686930.1">
    <property type="protein sequence ID" value="HORVU.MOREX.r3.7HG0686930.1.CDS1"/>
    <property type="gene ID" value="HORVU.MOREX.r3.7HG0686930"/>
</dbReference>
<reference evidence="2" key="1">
    <citation type="journal article" date="2012" name="Nature">
        <title>A physical, genetic and functional sequence assembly of the barley genome.</title>
        <authorList>
            <consortium name="The International Barley Genome Sequencing Consortium"/>
            <person name="Mayer K.F."/>
            <person name="Waugh R."/>
            <person name="Brown J.W."/>
            <person name="Schulman A."/>
            <person name="Langridge P."/>
            <person name="Platzer M."/>
            <person name="Fincher G.B."/>
            <person name="Muehlbauer G.J."/>
            <person name="Sato K."/>
            <person name="Close T.J."/>
            <person name="Wise R.P."/>
            <person name="Stein N."/>
        </authorList>
    </citation>
    <scope>NUCLEOTIDE SEQUENCE [LARGE SCALE GENOMIC DNA]</scope>
    <source>
        <strain evidence="2">cv. Morex</strain>
    </source>
</reference>
<evidence type="ECO:0000313" key="1">
    <source>
        <dbReference type="EnsemblPlants" id="HORVU.MOREX.r3.7HG0686930.1.CDS1"/>
    </source>
</evidence>
<organism evidence="1 2">
    <name type="scientific">Hordeum vulgare subsp. vulgare</name>
    <name type="common">Domesticated barley</name>
    <dbReference type="NCBI Taxonomy" id="112509"/>
    <lineage>
        <taxon>Eukaryota</taxon>
        <taxon>Viridiplantae</taxon>
        <taxon>Streptophyta</taxon>
        <taxon>Embryophyta</taxon>
        <taxon>Tracheophyta</taxon>
        <taxon>Spermatophyta</taxon>
        <taxon>Magnoliopsida</taxon>
        <taxon>Liliopsida</taxon>
        <taxon>Poales</taxon>
        <taxon>Poaceae</taxon>
        <taxon>BOP clade</taxon>
        <taxon>Pooideae</taxon>
        <taxon>Triticodae</taxon>
        <taxon>Triticeae</taxon>
        <taxon>Hordeinae</taxon>
        <taxon>Hordeum</taxon>
    </lineage>
</organism>
<dbReference type="Proteomes" id="UP000011116">
    <property type="component" value="Chromosome 7H"/>
</dbReference>
<keyword evidence="2" id="KW-1185">Reference proteome</keyword>
<protein>
    <submittedName>
        <fullName evidence="1">Uncharacterized protein</fullName>
    </submittedName>
</protein>
<sequence>MQASYRVNYGVITKVVIYAVVAACLPPHGRLSFCFSGLSCPQFLFLRSVMSCCCCRSRRVNKMDDLMHGH</sequence>
<dbReference type="Gramene" id="HORVU.MOREX.r3.7HG0686930.1">
    <property type="protein sequence ID" value="HORVU.MOREX.r3.7HG0686930.1.CDS1"/>
    <property type="gene ID" value="HORVU.MOREX.r3.7HG0686930"/>
</dbReference>
<name>A0A8I6Z4F9_HORVV</name>
<evidence type="ECO:0000313" key="2">
    <source>
        <dbReference type="Proteomes" id="UP000011116"/>
    </source>
</evidence>
<accession>A0A8I6Z4F9</accession>
<dbReference type="AlphaFoldDB" id="A0A8I6Z4F9"/>
<proteinExistence type="predicted"/>